<dbReference type="Proteomes" id="UP000308430">
    <property type="component" value="Unassembled WGS sequence"/>
</dbReference>
<comment type="caution">
    <text evidence="1">The sequence shown here is derived from an EMBL/GenBank/DDBJ whole genome shotgun (WGS) entry which is preliminary data.</text>
</comment>
<dbReference type="Pfam" id="PF01663">
    <property type="entry name" value="Phosphodiest"/>
    <property type="match status" value="2"/>
</dbReference>
<evidence type="ECO:0000313" key="2">
    <source>
        <dbReference type="Proteomes" id="UP000308430"/>
    </source>
</evidence>
<dbReference type="SUPFAM" id="SSF53649">
    <property type="entry name" value="Alkaline phosphatase-like"/>
    <property type="match status" value="1"/>
</dbReference>
<dbReference type="InterPro" id="IPR017850">
    <property type="entry name" value="Alkaline_phosphatase_core_sf"/>
</dbReference>
<evidence type="ECO:0000313" key="1">
    <source>
        <dbReference type="EMBL" id="THF67426.1"/>
    </source>
</evidence>
<dbReference type="AlphaFoldDB" id="A0A4S4B6G9"/>
<keyword evidence="2" id="KW-1185">Reference proteome</keyword>
<organism evidence="1 2">
    <name type="scientific">Pseudothauera nasutitermitis</name>
    <dbReference type="NCBI Taxonomy" id="2565930"/>
    <lineage>
        <taxon>Bacteria</taxon>
        <taxon>Pseudomonadati</taxon>
        <taxon>Pseudomonadota</taxon>
        <taxon>Betaproteobacteria</taxon>
        <taxon>Rhodocyclales</taxon>
        <taxon>Zoogloeaceae</taxon>
        <taxon>Pseudothauera</taxon>
    </lineage>
</organism>
<dbReference type="InterPro" id="IPR002591">
    <property type="entry name" value="Phosphodiest/P_Trfase"/>
</dbReference>
<sequence>MPLGAALKLPSGAVLPDYGAGGLYGLIGGVRRWLGGERDDLPWRPDGRAAPVLVFLLIDGLGDDFLQRHGAGSALLAHRRGRLTSVFPSTTASAVTMTMTGLSPAAHGLTGWFIDDRRFGGALAPLPLVRRGGGALRQPMLLPRLFPYRTLYQDARASCVVVSPRAIAHSRFSLRHARGARVVGYAGLDGLVEAVLAAAAELGAQGGGYVHAYYDRFDALSHEFGSRSARAVACFERVDAAFSSLLSGLRGLEADVVASADHGFTDNREERRLRLPDEVAAMLAGPLTGERRAAFCRVRAGAGGEFEAWARAELAGRGCVQRSAAVLRAGLFGPGPRHRRLEERVGTHALLMEPGWTIQDRVPGEAAHDMLGVHGGLSAEEMWVPLIAARTAG</sequence>
<dbReference type="EMBL" id="SSOC01000001">
    <property type="protein sequence ID" value="THF67426.1"/>
    <property type="molecule type" value="Genomic_DNA"/>
</dbReference>
<name>A0A4S4B6G9_9RHOO</name>
<dbReference type="OrthoDB" id="502398at2"/>
<accession>A0A4S4B6G9</accession>
<gene>
    <name evidence="1" type="ORF">E6C76_03410</name>
</gene>
<dbReference type="Gene3D" id="3.40.720.10">
    <property type="entry name" value="Alkaline Phosphatase, subunit A"/>
    <property type="match status" value="1"/>
</dbReference>
<proteinExistence type="predicted"/>
<protein>
    <submittedName>
        <fullName evidence="1">Alkaline phosphatase family protein</fullName>
    </submittedName>
</protein>
<reference evidence="1 2" key="1">
    <citation type="submission" date="2019-04" db="EMBL/GenBank/DDBJ databases">
        <title>Azoarcus nasutitermitis sp. nov. isolated from termite nest.</title>
        <authorList>
            <person name="Lin S.-Y."/>
            <person name="Hameed A."/>
            <person name="Hsu Y.-H."/>
            <person name="Young C.-C."/>
        </authorList>
    </citation>
    <scope>NUCLEOTIDE SEQUENCE [LARGE SCALE GENOMIC DNA]</scope>
    <source>
        <strain evidence="1 2">CC-YHH838</strain>
    </source>
</reference>
<dbReference type="RefSeq" id="WP_136346835.1">
    <property type="nucleotide sequence ID" value="NZ_SSOC01000001.1"/>
</dbReference>